<sequence>MKFSTVFTTAASLLVANAAPAAPQGAQTDIGLEVETLNRDINHFGLTSKHEGAGFNGVFFDQQGVDFKLDPTKSQIYQVINGEYYGLSIGPDNFVLAAISYAPGKFDLVDGYLGVNNSAEGWAACKNIVDSNDMYHYSKNEYALMKYPDDKAIPDDCSLLRLKVHQK</sequence>
<evidence type="ECO:0000313" key="1">
    <source>
        <dbReference type="EMBL" id="CAH6721222.1"/>
    </source>
</evidence>
<organism evidence="1 2">
    <name type="scientific">[Candida] jaroonii</name>
    <dbReference type="NCBI Taxonomy" id="467808"/>
    <lineage>
        <taxon>Eukaryota</taxon>
        <taxon>Fungi</taxon>
        <taxon>Dikarya</taxon>
        <taxon>Ascomycota</taxon>
        <taxon>Saccharomycotina</taxon>
        <taxon>Pichiomycetes</taxon>
        <taxon>Debaryomycetaceae</taxon>
        <taxon>Yamadazyma</taxon>
    </lineage>
</organism>
<dbReference type="EMBL" id="CALSDN010000005">
    <property type="protein sequence ID" value="CAH6721222.1"/>
    <property type="molecule type" value="Genomic_DNA"/>
</dbReference>
<proteinExistence type="predicted"/>
<gene>
    <name evidence="1" type="ORF">CLIB1444_05S06282</name>
</gene>
<comment type="caution">
    <text evidence="1">The sequence shown here is derived from an EMBL/GenBank/DDBJ whole genome shotgun (WGS) entry which is preliminary data.</text>
</comment>
<accession>A0ACA9Y894</accession>
<name>A0ACA9Y894_9ASCO</name>
<evidence type="ECO:0000313" key="2">
    <source>
        <dbReference type="Proteomes" id="UP001152531"/>
    </source>
</evidence>
<protein>
    <submittedName>
        <fullName evidence="1">Uncharacterized protein</fullName>
    </submittedName>
</protein>
<reference evidence="1" key="1">
    <citation type="submission" date="2022-06" db="EMBL/GenBank/DDBJ databases">
        <authorList>
            <person name="Legras J.-L."/>
            <person name="Devillers H."/>
            <person name="Grondin C."/>
        </authorList>
    </citation>
    <scope>NUCLEOTIDE SEQUENCE</scope>
    <source>
        <strain evidence="1">CLIB 1444</strain>
    </source>
</reference>
<keyword evidence="2" id="KW-1185">Reference proteome</keyword>
<dbReference type="Proteomes" id="UP001152531">
    <property type="component" value="Unassembled WGS sequence"/>
</dbReference>